<dbReference type="AlphaFoldDB" id="A0A2M6WN91"/>
<sequence>MKRYFIVILLVLVLFLVAFLQLALVNSAPYFFSRINLILLVLILALFFFDFKKVILGALALGLLIDIFSFRLFGCYTLSLFLVVILADFLLANWFTNHSAYSFLALTFFATLFYNLELYNFFYLSNFLSEQHFFLGQANFWRGLGLELFWSLGIIFLFFWLMNLTTTRLKPIFLDKR</sequence>
<organism evidence="2 3">
    <name type="scientific">Candidatus Falkowbacteria bacterium CG10_big_fil_rev_8_21_14_0_10_39_9</name>
    <dbReference type="NCBI Taxonomy" id="1974566"/>
    <lineage>
        <taxon>Bacteria</taxon>
        <taxon>Candidatus Falkowiibacteriota</taxon>
    </lineage>
</organism>
<name>A0A2M6WN91_9BACT</name>
<reference evidence="3" key="1">
    <citation type="submission" date="2017-09" db="EMBL/GenBank/DDBJ databases">
        <title>Depth-based differentiation of microbial function through sediment-hosted aquifers and enrichment of novel symbionts in the deep terrestrial subsurface.</title>
        <authorList>
            <person name="Probst A.J."/>
            <person name="Ladd B."/>
            <person name="Jarett J.K."/>
            <person name="Geller-Mcgrath D.E."/>
            <person name="Sieber C.M.K."/>
            <person name="Emerson J.B."/>
            <person name="Anantharaman K."/>
            <person name="Thomas B.C."/>
            <person name="Malmstrom R."/>
            <person name="Stieglmeier M."/>
            <person name="Klingl A."/>
            <person name="Woyke T."/>
            <person name="Ryan C.M."/>
            <person name="Banfield J.F."/>
        </authorList>
    </citation>
    <scope>NUCLEOTIDE SEQUENCE [LARGE SCALE GENOMIC DNA]</scope>
</reference>
<keyword evidence="1" id="KW-1133">Transmembrane helix</keyword>
<keyword evidence="1" id="KW-0812">Transmembrane</keyword>
<feature type="transmembrane region" description="Helical" evidence="1">
    <location>
        <begin position="72"/>
        <end position="95"/>
    </location>
</feature>
<evidence type="ECO:0000313" key="3">
    <source>
        <dbReference type="Proteomes" id="UP000228900"/>
    </source>
</evidence>
<feature type="transmembrane region" description="Helical" evidence="1">
    <location>
        <begin position="101"/>
        <end position="123"/>
    </location>
</feature>
<feature type="transmembrane region" description="Helical" evidence="1">
    <location>
        <begin position="37"/>
        <end position="65"/>
    </location>
</feature>
<keyword evidence="1" id="KW-0472">Membrane</keyword>
<evidence type="ECO:0008006" key="4">
    <source>
        <dbReference type="Google" id="ProtNLM"/>
    </source>
</evidence>
<dbReference type="Proteomes" id="UP000228900">
    <property type="component" value="Unassembled WGS sequence"/>
</dbReference>
<protein>
    <recommendedName>
        <fullName evidence="4">Rod shape-determining protein MreD</fullName>
    </recommendedName>
</protein>
<feature type="transmembrane region" description="Helical" evidence="1">
    <location>
        <begin position="144"/>
        <end position="162"/>
    </location>
</feature>
<gene>
    <name evidence="2" type="ORF">COT98_04565</name>
</gene>
<evidence type="ECO:0000256" key="1">
    <source>
        <dbReference type="SAM" id="Phobius"/>
    </source>
</evidence>
<evidence type="ECO:0000313" key="2">
    <source>
        <dbReference type="EMBL" id="PIT94257.1"/>
    </source>
</evidence>
<comment type="caution">
    <text evidence="2">The sequence shown here is derived from an EMBL/GenBank/DDBJ whole genome shotgun (WGS) entry which is preliminary data.</text>
</comment>
<dbReference type="EMBL" id="PFAQ01000062">
    <property type="protein sequence ID" value="PIT94257.1"/>
    <property type="molecule type" value="Genomic_DNA"/>
</dbReference>
<accession>A0A2M6WN91</accession>
<proteinExistence type="predicted"/>